<keyword evidence="3" id="KW-1185">Reference proteome</keyword>
<evidence type="ECO:0000256" key="1">
    <source>
        <dbReference type="SAM" id="MobiDB-lite"/>
    </source>
</evidence>
<feature type="compositionally biased region" description="Pro residues" evidence="1">
    <location>
        <begin position="170"/>
        <end position="184"/>
    </location>
</feature>
<organism evidence="2 3">
    <name type="scientific">Polyangium mundeleinium</name>
    <dbReference type="NCBI Taxonomy" id="2995306"/>
    <lineage>
        <taxon>Bacteria</taxon>
        <taxon>Pseudomonadati</taxon>
        <taxon>Myxococcota</taxon>
        <taxon>Polyangia</taxon>
        <taxon>Polyangiales</taxon>
        <taxon>Polyangiaceae</taxon>
        <taxon>Polyangium</taxon>
    </lineage>
</organism>
<dbReference type="Proteomes" id="UP001221411">
    <property type="component" value="Unassembled WGS sequence"/>
</dbReference>
<sequence>MLHLGTVDAAGNVAMFADIPSAARLGSLGDVVYFAAADNTPDAHLWKTDRTAAGTVEVMTIPESPWLDGFLGYPMLKGAILARSNGKLVLIGPDELPDAGPDAATSGSGGSGGMASGSGGSGGAGGMASGSGGAGGSGGMASGSGGDESTPARADPRGFPPRALALPLALPLPPPPPLPNPLPPTLALLPHEEQAAQRLFHVSG</sequence>
<proteinExistence type="predicted"/>
<accession>A0ABT5EY69</accession>
<feature type="compositionally biased region" description="Gly residues" evidence="1">
    <location>
        <begin position="107"/>
        <end position="146"/>
    </location>
</feature>
<dbReference type="EMBL" id="JAQNDO010000001">
    <property type="protein sequence ID" value="MDC0746777.1"/>
    <property type="molecule type" value="Genomic_DNA"/>
</dbReference>
<gene>
    <name evidence="2" type="ORF">POL67_35945</name>
</gene>
<evidence type="ECO:0000313" key="3">
    <source>
        <dbReference type="Proteomes" id="UP001221411"/>
    </source>
</evidence>
<dbReference type="RefSeq" id="WP_271925149.1">
    <property type="nucleotide sequence ID" value="NZ_JAQNDO010000001.1"/>
</dbReference>
<name>A0ABT5EY69_9BACT</name>
<feature type="compositionally biased region" description="Low complexity" evidence="1">
    <location>
        <begin position="160"/>
        <end position="169"/>
    </location>
</feature>
<comment type="caution">
    <text evidence="2">The sequence shown here is derived from an EMBL/GenBank/DDBJ whole genome shotgun (WGS) entry which is preliminary data.</text>
</comment>
<feature type="region of interest" description="Disordered" evidence="1">
    <location>
        <begin position="99"/>
        <end position="187"/>
    </location>
</feature>
<evidence type="ECO:0000313" key="2">
    <source>
        <dbReference type="EMBL" id="MDC0746777.1"/>
    </source>
</evidence>
<reference evidence="2 3" key="1">
    <citation type="submission" date="2022-11" db="EMBL/GenBank/DDBJ databases">
        <title>Minimal conservation of predation-associated metabolite biosynthetic gene clusters underscores biosynthetic potential of Myxococcota including descriptions for ten novel species: Archangium lansinium sp. nov., Myxococcus landrumus sp. nov., Nannocystis bai.</title>
        <authorList>
            <person name="Ahearne A."/>
            <person name="Stevens C."/>
            <person name="Dowd S."/>
        </authorList>
    </citation>
    <scope>NUCLEOTIDE SEQUENCE [LARGE SCALE GENOMIC DNA]</scope>
    <source>
        <strain evidence="2 3">RJM3</strain>
    </source>
</reference>
<protein>
    <submittedName>
        <fullName evidence="2">Uncharacterized protein</fullName>
    </submittedName>
</protein>